<evidence type="ECO:0000313" key="2">
    <source>
        <dbReference type="Proteomes" id="UP000049828"/>
    </source>
</evidence>
<sequence>MDLRSRYYFLVAMRFWETPVHIPNTMVKTKAADDTILVTVWESRWLPD</sequence>
<evidence type="ECO:0000313" key="1">
    <source>
        <dbReference type="EMBL" id="CRL33755.1"/>
    </source>
</evidence>
<dbReference type="Proteomes" id="UP000049828">
    <property type="component" value="Unassembled WGS sequence"/>
</dbReference>
<gene>
    <name evidence="1" type="ORF">RIL183_34721</name>
</gene>
<dbReference type="EMBL" id="CVRS01000022">
    <property type="protein sequence ID" value="CRL33755.1"/>
    <property type="molecule type" value="Genomic_DNA"/>
</dbReference>
<reference evidence="2" key="1">
    <citation type="submission" date="2015-05" db="EMBL/GenBank/DDBJ databases">
        <authorList>
            <consortium name="Pathogen Informatics"/>
        </authorList>
    </citation>
    <scope>NUCLEOTIDE SEQUENCE [LARGE SCALE GENOMIC DNA]</scope>
    <source>
        <strain evidence="2">L1-83</strain>
    </source>
</reference>
<protein>
    <submittedName>
        <fullName evidence="1">Uncharacterized protein</fullName>
    </submittedName>
</protein>
<dbReference type="AlphaFoldDB" id="A0A0M6WCQ3"/>
<keyword evidence="2" id="KW-1185">Reference proteome</keyword>
<name>A0A0M6WCQ3_9FIRM</name>
<proteinExistence type="predicted"/>
<accession>A0A0M6WCQ3</accession>
<organism evidence="1 2">
    <name type="scientific">Roseburia inulinivorans</name>
    <dbReference type="NCBI Taxonomy" id="360807"/>
    <lineage>
        <taxon>Bacteria</taxon>
        <taxon>Bacillati</taxon>
        <taxon>Bacillota</taxon>
        <taxon>Clostridia</taxon>
        <taxon>Lachnospirales</taxon>
        <taxon>Lachnospiraceae</taxon>
        <taxon>Roseburia</taxon>
    </lineage>
</organism>